<dbReference type="InterPro" id="IPR016064">
    <property type="entry name" value="NAD/diacylglycerol_kinase_sf"/>
</dbReference>
<feature type="region of interest" description="Disordered" evidence="8">
    <location>
        <begin position="525"/>
        <end position="575"/>
    </location>
</feature>
<keyword evidence="7" id="KW-0520">NAD</keyword>
<evidence type="ECO:0000256" key="2">
    <source>
        <dbReference type="ARBA" id="ARBA00022679"/>
    </source>
</evidence>
<dbReference type="InterPro" id="IPR002504">
    <property type="entry name" value="NADK"/>
</dbReference>
<dbReference type="HAMAP" id="MF_00361">
    <property type="entry name" value="NAD_kinase"/>
    <property type="match status" value="1"/>
</dbReference>
<evidence type="ECO:0000256" key="3">
    <source>
        <dbReference type="ARBA" id="ARBA00022741"/>
    </source>
</evidence>
<evidence type="ECO:0000256" key="1">
    <source>
        <dbReference type="ARBA" id="ARBA00010995"/>
    </source>
</evidence>
<dbReference type="Proteomes" id="UP000722791">
    <property type="component" value="Unassembled WGS sequence"/>
</dbReference>
<evidence type="ECO:0000256" key="5">
    <source>
        <dbReference type="ARBA" id="ARBA00022840"/>
    </source>
</evidence>
<keyword evidence="3" id="KW-0547">Nucleotide-binding</keyword>
<feature type="compositionally biased region" description="Basic and acidic residues" evidence="8">
    <location>
        <begin position="676"/>
        <end position="689"/>
    </location>
</feature>
<keyword evidence="5" id="KW-0067">ATP-binding</keyword>
<comment type="similarity">
    <text evidence="1">Belongs to the NAD kinase family.</text>
</comment>
<dbReference type="AlphaFoldDB" id="A0A8J4G0P4"/>
<dbReference type="EMBL" id="BNCQ01000004">
    <property type="protein sequence ID" value="GIL97002.1"/>
    <property type="molecule type" value="Genomic_DNA"/>
</dbReference>
<feature type="region of interest" description="Disordered" evidence="8">
    <location>
        <begin position="629"/>
        <end position="689"/>
    </location>
</feature>
<dbReference type="InterPro" id="IPR017438">
    <property type="entry name" value="ATP-NAD_kinase_N"/>
</dbReference>
<dbReference type="GO" id="GO:0003951">
    <property type="term" value="F:NAD+ kinase activity"/>
    <property type="evidence" value="ECO:0007669"/>
    <property type="project" value="InterPro"/>
</dbReference>
<name>A0A8J4G0P4_9CHLO</name>
<evidence type="ECO:0000313" key="9">
    <source>
        <dbReference type="EMBL" id="GIL97002.1"/>
    </source>
</evidence>
<comment type="caution">
    <text evidence="9">The sequence shown here is derived from an EMBL/GenBank/DDBJ whole genome shotgun (WGS) entry which is preliminary data.</text>
</comment>
<protein>
    <submittedName>
        <fullName evidence="9">Uncharacterized protein</fullName>
    </submittedName>
</protein>
<proteinExistence type="inferred from homology"/>
<sequence>MLRFCLRMAVLSRWQASPTSYSLTAVQQHVLLRRLRTQHKSAPSIPSAPVAFAMGSISKSFVCRSICTESEAFETGIIRGAAVKYNDSAALRLRRRALIKWQPGAPSKVLIVKKPKNPAASAKLQEIGSWLRTRGVEVFVERVVWATECKEFSIFDPQAKRHDIDFCISLGGDGTVLYLTSLFEEDEPLPPVLCFAMGTLGFLTPFDVANYEATLERVLDTSSQPLYCTLRTRKRCEVVYDGRLEAVHHVLNECVLDRGAFPGAVLLEIFVDGSYVTSVEADGLIISTPSGSTAYSMSAGGPVVAPSVPCTVCTPIAPLSLSFRPVVIPESSSICVHLPTCARSHARASFDGKKPMRVRRGTSLFFTTSLCPLPVISLGPMDTDWYEGITSKLKWNQAIRQLPSCPSPVGAQQQELCSARLADRAAAEVALAAADGCPVPDDAYHAHAAAAAAAAAPPRLSSERNMLGLRRPSILGGGAAAGSAVQQGVPPLAPFPVPPVPSMSHAAADNRITVNYTGIADSTVASSNSSSTATLGSVHSGSTSVLGEGPRAGSGFDLTSEGNSTDDSMTNSLDDPDKAALAAEMSRVSAAVTVAAAALAAASKPLQPAVRRTRSVKVQQGGAAVIVGARRADAAEQGHGGGRTRGRSQRNGKNGADDEAASAASVPVSSLSDNVIPERESRERARYLA</sequence>
<gene>
    <name evidence="9" type="ORF">Vretimale_2725</name>
</gene>
<evidence type="ECO:0000256" key="8">
    <source>
        <dbReference type="SAM" id="MobiDB-lite"/>
    </source>
</evidence>
<dbReference type="Gene3D" id="3.40.50.10330">
    <property type="entry name" value="Probable inorganic polyphosphate/atp-NAD kinase, domain 1"/>
    <property type="match status" value="1"/>
</dbReference>
<feature type="compositionally biased region" description="Low complexity" evidence="8">
    <location>
        <begin position="525"/>
        <end position="537"/>
    </location>
</feature>
<dbReference type="Pfam" id="PF20143">
    <property type="entry name" value="NAD_kinase_C"/>
    <property type="match status" value="1"/>
</dbReference>
<reference evidence="9" key="1">
    <citation type="journal article" date="2021" name="Proc. Natl. Acad. Sci. U.S.A.">
        <title>Three genomes in the algal genus Volvox reveal the fate of a haploid sex-determining region after a transition to homothallism.</title>
        <authorList>
            <person name="Yamamoto K."/>
            <person name="Hamaji T."/>
            <person name="Kawai-Toyooka H."/>
            <person name="Matsuzaki R."/>
            <person name="Takahashi F."/>
            <person name="Nishimura Y."/>
            <person name="Kawachi M."/>
            <person name="Noguchi H."/>
            <person name="Minakuchi Y."/>
            <person name="Umen J.G."/>
            <person name="Toyoda A."/>
            <person name="Nozaki H."/>
        </authorList>
    </citation>
    <scope>NUCLEOTIDE SEQUENCE</scope>
    <source>
        <strain evidence="9">NIES-3785</strain>
    </source>
</reference>
<dbReference type="FunFam" id="2.60.200.30:FF:000009">
    <property type="entry name" value="Poly(P)/ATP NAD kinase"/>
    <property type="match status" value="1"/>
</dbReference>
<keyword evidence="2" id="KW-0808">Transferase</keyword>
<dbReference type="InterPro" id="IPR017437">
    <property type="entry name" value="ATP-NAD_kinase_PpnK-typ_C"/>
</dbReference>
<evidence type="ECO:0000256" key="4">
    <source>
        <dbReference type="ARBA" id="ARBA00022777"/>
    </source>
</evidence>
<feature type="compositionally biased region" description="Low complexity" evidence="8">
    <location>
        <begin position="661"/>
        <end position="673"/>
    </location>
</feature>
<feature type="compositionally biased region" description="Polar residues" evidence="8">
    <location>
        <begin position="560"/>
        <end position="573"/>
    </location>
</feature>
<dbReference type="Gene3D" id="2.60.200.30">
    <property type="entry name" value="Probable inorganic polyphosphate/atp-NAD kinase, domain 2"/>
    <property type="match status" value="1"/>
</dbReference>
<dbReference type="GO" id="GO:0005524">
    <property type="term" value="F:ATP binding"/>
    <property type="evidence" value="ECO:0007669"/>
    <property type="project" value="UniProtKB-KW"/>
</dbReference>
<keyword evidence="4" id="KW-0418">Kinase</keyword>
<dbReference type="SUPFAM" id="SSF111331">
    <property type="entry name" value="NAD kinase/diacylglycerol kinase-like"/>
    <property type="match status" value="1"/>
</dbReference>
<dbReference type="OrthoDB" id="24581at2759"/>
<dbReference type="Pfam" id="PF01513">
    <property type="entry name" value="NAD_kinase"/>
    <property type="match status" value="1"/>
</dbReference>
<dbReference type="GO" id="GO:0019674">
    <property type="term" value="P:NAD+ metabolic process"/>
    <property type="evidence" value="ECO:0007669"/>
    <property type="project" value="InterPro"/>
</dbReference>
<dbReference type="GO" id="GO:0006741">
    <property type="term" value="P:NADP+ biosynthetic process"/>
    <property type="evidence" value="ECO:0007669"/>
    <property type="project" value="InterPro"/>
</dbReference>
<accession>A0A8J4G0P4</accession>
<organism evidence="9 10">
    <name type="scientific">Volvox reticuliferus</name>
    <dbReference type="NCBI Taxonomy" id="1737510"/>
    <lineage>
        <taxon>Eukaryota</taxon>
        <taxon>Viridiplantae</taxon>
        <taxon>Chlorophyta</taxon>
        <taxon>core chlorophytes</taxon>
        <taxon>Chlorophyceae</taxon>
        <taxon>CS clade</taxon>
        <taxon>Chlamydomonadales</taxon>
        <taxon>Volvocaceae</taxon>
        <taxon>Volvox</taxon>
    </lineage>
</organism>
<evidence type="ECO:0000313" key="10">
    <source>
        <dbReference type="Proteomes" id="UP000722791"/>
    </source>
</evidence>
<keyword evidence="6" id="KW-0521">NADP</keyword>
<evidence type="ECO:0000256" key="7">
    <source>
        <dbReference type="ARBA" id="ARBA00023027"/>
    </source>
</evidence>
<dbReference type="PANTHER" id="PTHR20275:SF6">
    <property type="entry name" value="NAD KINASE 2, CHLOROPLASTIC"/>
    <property type="match status" value="1"/>
</dbReference>
<evidence type="ECO:0000256" key="6">
    <source>
        <dbReference type="ARBA" id="ARBA00022857"/>
    </source>
</evidence>
<dbReference type="PANTHER" id="PTHR20275">
    <property type="entry name" value="NAD KINASE"/>
    <property type="match status" value="1"/>
</dbReference>